<keyword evidence="2" id="KW-0732">Signal</keyword>
<gene>
    <name evidence="3" type="ORF">EJB05_38304</name>
</gene>
<feature type="signal peptide" evidence="2">
    <location>
        <begin position="1"/>
        <end position="18"/>
    </location>
</feature>
<dbReference type="OrthoDB" id="10636500at2759"/>
<reference evidence="3 4" key="1">
    <citation type="journal article" date="2019" name="Sci. Rep.">
        <title>A high-quality genome of Eragrostis curvula grass provides insights into Poaceae evolution and supports new strategies to enhance forage quality.</title>
        <authorList>
            <person name="Carballo J."/>
            <person name="Santos B.A.C.M."/>
            <person name="Zappacosta D."/>
            <person name="Garbus I."/>
            <person name="Selva J.P."/>
            <person name="Gallo C.A."/>
            <person name="Diaz A."/>
            <person name="Albertini E."/>
            <person name="Caccamo M."/>
            <person name="Echenique V."/>
        </authorList>
    </citation>
    <scope>NUCLEOTIDE SEQUENCE [LARGE SCALE GENOMIC DNA]</scope>
    <source>
        <strain evidence="4">cv. Victoria</strain>
        <tissue evidence="3">Leaf</tissue>
    </source>
</reference>
<proteinExistence type="predicted"/>
<dbReference type="Proteomes" id="UP000324897">
    <property type="component" value="Unassembled WGS sequence"/>
</dbReference>
<evidence type="ECO:0000313" key="4">
    <source>
        <dbReference type="Proteomes" id="UP000324897"/>
    </source>
</evidence>
<organism evidence="3 4">
    <name type="scientific">Eragrostis curvula</name>
    <name type="common">weeping love grass</name>
    <dbReference type="NCBI Taxonomy" id="38414"/>
    <lineage>
        <taxon>Eukaryota</taxon>
        <taxon>Viridiplantae</taxon>
        <taxon>Streptophyta</taxon>
        <taxon>Embryophyta</taxon>
        <taxon>Tracheophyta</taxon>
        <taxon>Spermatophyta</taxon>
        <taxon>Magnoliopsida</taxon>
        <taxon>Liliopsida</taxon>
        <taxon>Poales</taxon>
        <taxon>Poaceae</taxon>
        <taxon>PACMAD clade</taxon>
        <taxon>Chloridoideae</taxon>
        <taxon>Eragrostideae</taxon>
        <taxon>Eragrostidinae</taxon>
        <taxon>Eragrostis</taxon>
    </lineage>
</organism>
<protein>
    <submittedName>
        <fullName evidence="3">Uncharacterized protein</fullName>
    </submittedName>
</protein>
<dbReference type="AlphaFoldDB" id="A0A5J9TVY2"/>
<sequence>MPSITQLTASFLFSTVVSLPLPTPLLSSFHSRAPSLPPNPSRCPHQIRPFPPPGASKTERGRRPDLVRTLLPPPRDAMEAPPSSSAAMAAGSASPAMAPYMVAGTSSPETGDGSGLLVAATGSRATGRSRVRKRKQPPIYESDSKDSSDEMNTVLNLLKGGAEIAQIYCDQYLCKAPPRISLQTGMGWLNETLKNPKECHKFCICPQED</sequence>
<keyword evidence="4" id="KW-1185">Reference proteome</keyword>
<accession>A0A5J9TVY2</accession>
<feature type="region of interest" description="Disordered" evidence="1">
    <location>
        <begin position="104"/>
        <end position="149"/>
    </location>
</feature>
<feature type="compositionally biased region" description="Low complexity" evidence="1">
    <location>
        <begin position="79"/>
        <end position="90"/>
    </location>
</feature>
<dbReference type="Gramene" id="TVU14811">
    <property type="protein sequence ID" value="TVU14811"/>
    <property type="gene ID" value="EJB05_38304"/>
</dbReference>
<comment type="caution">
    <text evidence="3">The sequence shown here is derived from an EMBL/GenBank/DDBJ whole genome shotgun (WGS) entry which is preliminary data.</text>
</comment>
<dbReference type="EMBL" id="RWGY01000031">
    <property type="protein sequence ID" value="TVU14811.1"/>
    <property type="molecule type" value="Genomic_DNA"/>
</dbReference>
<feature type="region of interest" description="Disordered" evidence="1">
    <location>
        <begin position="32"/>
        <end position="90"/>
    </location>
</feature>
<evidence type="ECO:0000313" key="3">
    <source>
        <dbReference type="EMBL" id="TVU14811.1"/>
    </source>
</evidence>
<feature type="chain" id="PRO_5023931211" evidence="2">
    <location>
        <begin position="19"/>
        <end position="209"/>
    </location>
</feature>
<evidence type="ECO:0000256" key="1">
    <source>
        <dbReference type="SAM" id="MobiDB-lite"/>
    </source>
</evidence>
<feature type="compositionally biased region" description="Basic residues" evidence="1">
    <location>
        <begin position="127"/>
        <end position="136"/>
    </location>
</feature>
<name>A0A5J9TVY2_9POAL</name>
<evidence type="ECO:0000256" key="2">
    <source>
        <dbReference type="SAM" id="SignalP"/>
    </source>
</evidence>
<feature type="compositionally biased region" description="Basic and acidic residues" evidence="1">
    <location>
        <begin position="57"/>
        <end position="66"/>
    </location>
</feature>